<accession>A0A9D1ZGK6</accession>
<evidence type="ECO:0000256" key="1">
    <source>
        <dbReference type="SAM" id="MobiDB-lite"/>
    </source>
</evidence>
<feature type="region of interest" description="Disordered" evidence="1">
    <location>
        <begin position="28"/>
        <end position="60"/>
    </location>
</feature>
<proteinExistence type="predicted"/>
<gene>
    <name evidence="2" type="ORF">H9824_04545</name>
</gene>
<reference evidence="2" key="1">
    <citation type="journal article" date="2021" name="PeerJ">
        <title>Extensive microbial diversity within the chicken gut microbiome revealed by metagenomics and culture.</title>
        <authorList>
            <person name="Gilroy R."/>
            <person name="Ravi A."/>
            <person name="Getino M."/>
            <person name="Pursley I."/>
            <person name="Horton D.L."/>
            <person name="Alikhan N.F."/>
            <person name="Baker D."/>
            <person name="Gharbi K."/>
            <person name="Hall N."/>
            <person name="Watson M."/>
            <person name="Adriaenssens E.M."/>
            <person name="Foster-Nyarko E."/>
            <person name="Jarju S."/>
            <person name="Secka A."/>
            <person name="Antonio M."/>
            <person name="Oren A."/>
            <person name="Chaudhuri R.R."/>
            <person name="La Ragione R."/>
            <person name="Hildebrand F."/>
            <person name="Pallen M.J."/>
        </authorList>
    </citation>
    <scope>NUCLEOTIDE SEQUENCE</scope>
    <source>
        <strain evidence="2">Gambia2-208</strain>
    </source>
</reference>
<feature type="compositionally biased region" description="Acidic residues" evidence="1">
    <location>
        <begin position="49"/>
        <end position="60"/>
    </location>
</feature>
<organism evidence="2 3">
    <name type="scientific">Candidatus Bacteroides pullicola</name>
    <dbReference type="NCBI Taxonomy" id="2838475"/>
    <lineage>
        <taxon>Bacteria</taxon>
        <taxon>Pseudomonadati</taxon>
        <taxon>Bacteroidota</taxon>
        <taxon>Bacteroidia</taxon>
        <taxon>Bacteroidales</taxon>
        <taxon>Bacteroidaceae</taxon>
        <taxon>Bacteroides</taxon>
    </lineage>
</organism>
<dbReference type="AlphaFoldDB" id="A0A9D1ZGK6"/>
<protein>
    <recommendedName>
        <fullName evidence="4">Dehydrogenase</fullName>
    </recommendedName>
</protein>
<evidence type="ECO:0000313" key="3">
    <source>
        <dbReference type="Proteomes" id="UP000886851"/>
    </source>
</evidence>
<evidence type="ECO:0000313" key="2">
    <source>
        <dbReference type="EMBL" id="HIY87960.1"/>
    </source>
</evidence>
<name>A0A9D1ZGK6_9BACE</name>
<evidence type="ECO:0008006" key="4">
    <source>
        <dbReference type="Google" id="ProtNLM"/>
    </source>
</evidence>
<dbReference type="Proteomes" id="UP000886851">
    <property type="component" value="Unassembled WGS sequence"/>
</dbReference>
<comment type="caution">
    <text evidence="2">The sequence shown here is derived from an EMBL/GenBank/DDBJ whole genome shotgun (WGS) entry which is preliminary data.</text>
</comment>
<dbReference type="EMBL" id="DXCV01000034">
    <property type="protein sequence ID" value="HIY87960.1"/>
    <property type="molecule type" value="Genomic_DNA"/>
</dbReference>
<sequence>MADNYLEKQYEDYQTKKAAWEWERKYGKKNKKAVPRQPEPVLPPHPDDADFIEEEEEEER</sequence>
<reference evidence="2" key="2">
    <citation type="submission" date="2021-04" db="EMBL/GenBank/DDBJ databases">
        <authorList>
            <person name="Gilroy R."/>
        </authorList>
    </citation>
    <scope>NUCLEOTIDE SEQUENCE</scope>
    <source>
        <strain evidence="2">Gambia2-208</strain>
    </source>
</reference>